<feature type="domain" description="Aldehyde dehydrogenase" evidence="5">
    <location>
        <begin position="31"/>
        <end position="489"/>
    </location>
</feature>
<dbReference type="FunFam" id="3.40.605.10:FF:000026">
    <property type="entry name" value="Aldehyde dehydrogenase, putative"/>
    <property type="match status" value="1"/>
</dbReference>
<dbReference type="Gene3D" id="3.40.309.10">
    <property type="entry name" value="Aldehyde Dehydrogenase, Chain A, domain 2"/>
    <property type="match status" value="1"/>
</dbReference>
<dbReference type="InterPro" id="IPR016160">
    <property type="entry name" value="Ald_DH_CS_CYS"/>
</dbReference>
<dbReference type="InterPro" id="IPR016163">
    <property type="entry name" value="Ald_DH_C"/>
</dbReference>
<dbReference type="PROSITE" id="PS00070">
    <property type="entry name" value="ALDEHYDE_DEHYDR_CYS"/>
    <property type="match status" value="1"/>
</dbReference>
<dbReference type="RefSeq" id="WP_111862855.1">
    <property type="nucleotide sequence ID" value="NZ_QLYX01000001.1"/>
</dbReference>
<proteinExistence type="inferred from homology"/>
<sequence>MRTRADWEQLARTLRFRRNAFIDGSFAPAAAGEEFETRNPATGAVITTVARARTTDVDWAVRAARRSFEAGSWSRAKPAHRKAVLLRLADLIRSNADELALLDTLDGGKLIADTWSYDVPDSAATVQWYAETTDKQYGEVAPTGPGDLAIVTREPVGVVGAVVPWNYPLGMAIWKIAPALATGNSMVVKPAEDSPLSALRLAELAAEAGLPDGVLNVVPGYGAEAGRALGEHPDVDAIGFTGSTAVGKLFLGYAGASNMKQVWLECGGKSANVVFADAADLDVVADKVVLGIYSCAGQICSAGSRLLVEERVADDLTDRIATRARALRVGDPLDPESTMGPLVSRTQLDRVMGYVAAGRAEARLAFGGHRLHQETGGHYLEPTAFTEVGPTATIAREEIFGPVLAITTFREEHEAITRANATDYGLAASVFTTDIHRAHRMAAALRAGTVSVNTVDALDVTTPFGGVKQSGFGRDLSLHALEKYTSLKTTWFAGATKGRP</sequence>
<dbReference type="CDD" id="cd07112">
    <property type="entry name" value="ALDH_GABALDH-PuuC"/>
    <property type="match status" value="1"/>
</dbReference>
<dbReference type="Gene3D" id="3.40.605.10">
    <property type="entry name" value="Aldehyde Dehydrogenase, Chain A, domain 1"/>
    <property type="match status" value="1"/>
</dbReference>
<keyword evidence="2 4" id="KW-0560">Oxidoreductase</keyword>
<dbReference type="OrthoDB" id="6882680at2"/>
<reference evidence="6 7" key="1">
    <citation type="submission" date="2018-06" db="EMBL/GenBank/DDBJ databases">
        <title>Actinomadura craniellae sp. nov. isolated from marine sponge Craniella sp.</title>
        <authorList>
            <person name="Li L."/>
            <person name="Xu Q.H."/>
            <person name="Lin H.W."/>
            <person name="Lu Y.H."/>
        </authorList>
    </citation>
    <scope>NUCLEOTIDE SEQUENCE [LARGE SCALE GENOMIC DNA]</scope>
    <source>
        <strain evidence="6 7">LHW63021</strain>
    </source>
</reference>
<organism evidence="6 7">
    <name type="scientific">Actinomadura craniellae</name>
    <dbReference type="NCBI Taxonomy" id="2231787"/>
    <lineage>
        <taxon>Bacteria</taxon>
        <taxon>Bacillati</taxon>
        <taxon>Actinomycetota</taxon>
        <taxon>Actinomycetes</taxon>
        <taxon>Streptosporangiales</taxon>
        <taxon>Thermomonosporaceae</taxon>
        <taxon>Actinomadura</taxon>
    </lineage>
</organism>
<name>A0A365HF63_9ACTN</name>
<evidence type="ECO:0000259" key="5">
    <source>
        <dbReference type="Pfam" id="PF00171"/>
    </source>
</evidence>
<dbReference type="FunFam" id="3.40.605.10:FF:000001">
    <property type="entry name" value="Aldehyde dehydrogenase 1"/>
    <property type="match status" value="1"/>
</dbReference>
<keyword evidence="7" id="KW-1185">Reference proteome</keyword>
<dbReference type="InterPro" id="IPR015590">
    <property type="entry name" value="Aldehyde_DH_dom"/>
</dbReference>
<accession>A0A365HF63</accession>
<evidence type="ECO:0000313" key="7">
    <source>
        <dbReference type="Proteomes" id="UP000251891"/>
    </source>
</evidence>
<dbReference type="PROSITE" id="PS00687">
    <property type="entry name" value="ALDEHYDE_DEHYDR_GLU"/>
    <property type="match status" value="1"/>
</dbReference>
<evidence type="ECO:0000256" key="1">
    <source>
        <dbReference type="ARBA" id="ARBA00009986"/>
    </source>
</evidence>
<dbReference type="InterPro" id="IPR016162">
    <property type="entry name" value="Ald_DH_N"/>
</dbReference>
<evidence type="ECO:0000256" key="3">
    <source>
        <dbReference type="PROSITE-ProRule" id="PRU10007"/>
    </source>
</evidence>
<dbReference type="AlphaFoldDB" id="A0A365HF63"/>
<gene>
    <name evidence="6" type="ORF">DPM19_01140</name>
</gene>
<dbReference type="Proteomes" id="UP000251891">
    <property type="component" value="Unassembled WGS sequence"/>
</dbReference>
<protein>
    <submittedName>
        <fullName evidence="6">Aldehyde dehydrogenase PuuC</fullName>
    </submittedName>
</protein>
<evidence type="ECO:0000256" key="4">
    <source>
        <dbReference type="RuleBase" id="RU003345"/>
    </source>
</evidence>
<dbReference type="Pfam" id="PF00171">
    <property type="entry name" value="Aldedh"/>
    <property type="match status" value="1"/>
</dbReference>
<evidence type="ECO:0000313" key="6">
    <source>
        <dbReference type="EMBL" id="RAY16803.1"/>
    </source>
</evidence>
<dbReference type="PANTHER" id="PTHR11699">
    <property type="entry name" value="ALDEHYDE DEHYDROGENASE-RELATED"/>
    <property type="match status" value="1"/>
</dbReference>
<comment type="caution">
    <text evidence="6">The sequence shown here is derived from an EMBL/GenBank/DDBJ whole genome shotgun (WGS) entry which is preliminary data.</text>
</comment>
<dbReference type="InterPro" id="IPR029510">
    <property type="entry name" value="Ald_DH_CS_GLU"/>
</dbReference>
<dbReference type="InterPro" id="IPR016161">
    <property type="entry name" value="Ald_DH/histidinol_DH"/>
</dbReference>
<feature type="active site" evidence="3">
    <location>
        <position position="265"/>
    </location>
</feature>
<comment type="similarity">
    <text evidence="1 4">Belongs to the aldehyde dehydrogenase family.</text>
</comment>
<evidence type="ECO:0000256" key="2">
    <source>
        <dbReference type="ARBA" id="ARBA00023002"/>
    </source>
</evidence>
<dbReference type="GO" id="GO:0016620">
    <property type="term" value="F:oxidoreductase activity, acting on the aldehyde or oxo group of donors, NAD or NADP as acceptor"/>
    <property type="evidence" value="ECO:0007669"/>
    <property type="project" value="InterPro"/>
</dbReference>
<dbReference type="EMBL" id="QLYX01000001">
    <property type="protein sequence ID" value="RAY16803.1"/>
    <property type="molecule type" value="Genomic_DNA"/>
</dbReference>
<dbReference type="FunFam" id="3.40.309.10:FF:000012">
    <property type="entry name" value="Betaine aldehyde dehydrogenase"/>
    <property type="match status" value="1"/>
</dbReference>
<dbReference type="SUPFAM" id="SSF53720">
    <property type="entry name" value="ALDH-like"/>
    <property type="match status" value="1"/>
</dbReference>